<dbReference type="EMBL" id="WIXE01009878">
    <property type="protein sequence ID" value="KAK5978050.1"/>
    <property type="molecule type" value="Genomic_DNA"/>
</dbReference>
<evidence type="ECO:0000256" key="1">
    <source>
        <dbReference type="SAM" id="Phobius"/>
    </source>
</evidence>
<evidence type="ECO:0000313" key="2">
    <source>
        <dbReference type="EMBL" id="KAK5978050.1"/>
    </source>
</evidence>
<keyword evidence="1" id="KW-0812">Transmembrane</keyword>
<proteinExistence type="predicted"/>
<feature type="transmembrane region" description="Helical" evidence="1">
    <location>
        <begin position="46"/>
        <end position="64"/>
    </location>
</feature>
<evidence type="ECO:0000313" key="3">
    <source>
        <dbReference type="Proteomes" id="UP001331761"/>
    </source>
</evidence>
<accession>A0AAN8FJM1</accession>
<keyword evidence="3" id="KW-1185">Reference proteome</keyword>
<keyword evidence="1" id="KW-1133">Transmembrane helix</keyword>
<gene>
    <name evidence="2" type="ORF">GCK32_017216</name>
</gene>
<keyword evidence="1" id="KW-0472">Membrane</keyword>
<organism evidence="2 3">
    <name type="scientific">Trichostrongylus colubriformis</name>
    <name type="common">Black scour worm</name>
    <dbReference type="NCBI Taxonomy" id="6319"/>
    <lineage>
        <taxon>Eukaryota</taxon>
        <taxon>Metazoa</taxon>
        <taxon>Ecdysozoa</taxon>
        <taxon>Nematoda</taxon>
        <taxon>Chromadorea</taxon>
        <taxon>Rhabditida</taxon>
        <taxon>Rhabditina</taxon>
        <taxon>Rhabditomorpha</taxon>
        <taxon>Strongyloidea</taxon>
        <taxon>Trichostrongylidae</taxon>
        <taxon>Trichostrongylus</taxon>
    </lineage>
</organism>
<dbReference type="Proteomes" id="UP001331761">
    <property type="component" value="Unassembled WGS sequence"/>
</dbReference>
<reference evidence="2 3" key="1">
    <citation type="submission" date="2019-10" db="EMBL/GenBank/DDBJ databases">
        <title>Assembly and Annotation for the nematode Trichostrongylus colubriformis.</title>
        <authorList>
            <person name="Martin J."/>
        </authorList>
    </citation>
    <scope>NUCLEOTIDE SEQUENCE [LARGE SCALE GENOMIC DNA]</scope>
    <source>
        <strain evidence="2">G859</strain>
        <tissue evidence="2">Whole worm</tissue>
    </source>
</reference>
<dbReference type="AlphaFoldDB" id="A0AAN8FJM1"/>
<protein>
    <submittedName>
        <fullName evidence="2">Uncharacterized protein</fullName>
    </submittedName>
</protein>
<name>A0AAN8FJM1_TRICO</name>
<comment type="caution">
    <text evidence="2">The sequence shown here is derived from an EMBL/GenBank/DDBJ whole genome shotgun (WGS) entry which is preliminary data.</text>
</comment>
<sequence>MTYPASNVAIRSETMLRKPRTFLCAVYWIQLWSRCCIQILKRMRTLLLSSVLFCVLLACSAVLIERASHDFPKNRIPFSKHAICVHLLEEGIKDLCGDIEKVPYPSCVVRKICKHADEINRKLEGGVTADKICTWMEF</sequence>